<comment type="caution">
    <text evidence="1">The sequence shown here is derived from an EMBL/GenBank/DDBJ whole genome shotgun (WGS) entry which is preliminary data.</text>
</comment>
<evidence type="ECO:0000313" key="1">
    <source>
        <dbReference type="EMBL" id="KAK8852476.1"/>
    </source>
</evidence>
<organism evidence="1 2">
    <name type="scientific">Tritrichomonas musculus</name>
    <dbReference type="NCBI Taxonomy" id="1915356"/>
    <lineage>
        <taxon>Eukaryota</taxon>
        <taxon>Metamonada</taxon>
        <taxon>Parabasalia</taxon>
        <taxon>Tritrichomonadida</taxon>
        <taxon>Tritrichomonadidae</taxon>
        <taxon>Tritrichomonas</taxon>
    </lineage>
</organism>
<dbReference type="EMBL" id="JAPFFF010000023">
    <property type="protein sequence ID" value="KAK8852476.1"/>
    <property type="molecule type" value="Genomic_DNA"/>
</dbReference>
<sequence>MKGKKKSKVHKSLWSDIFVMNGVGDFIDFPLDSKGRLLKSFSKSRPRKLQIEMERHFGLKNDSSVSKQQSQSDSIHLISVDSLPKSNLNLSTELGNVKNNYCGNPNFLNEKKASNITDNIIDFEVDFFLSDFEGSNFQNDLEELSFDNIDLSWIDEIDIK</sequence>
<protein>
    <submittedName>
        <fullName evidence="1">Uncharacterized protein</fullName>
    </submittedName>
</protein>
<reference evidence="1 2" key="1">
    <citation type="submission" date="2024-04" db="EMBL/GenBank/DDBJ databases">
        <title>Tritrichomonas musculus Genome.</title>
        <authorList>
            <person name="Alves-Ferreira E."/>
            <person name="Grigg M."/>
            <person name="Lorenzi H."/>
            <person name="Galac M."/>
        </authorList>
    </citation>
    <scope>NUCLEOTIDE SEQUENCE [LARGE SCALE GENOMIC DNA]</scope>
    <source>
        <strain evidence="1 2">EAF2021</strain>
    </source>
</reference>
<keyword evidence="2" id="KW-1185">Reference proteome</keyword>
<accession>A0ABR2HTV2</accession>
<name>A0ABR2HTV2_9EUKA</name>
<dbReference type="Proteomes" id="UP001470230">
    <property type="component" value="Unassembled WGS sequence"/>
</dbReference>
<evidence type="ECO:0000313" key="2">
    <source>
        <dbReference type="Proteomes" id="UP001470230"/>
    </source>
</evidence>
<proteinExistence type="predicted"/>
<gene>
    <name evidence="1" type="ORF">M9Y10_017452</name>
</gene>